<dbReference type="EMBL" id="JAGGMS010000001">
    <property type="protein sequence ID" value="MBP2186444.1"/>
    <property type="molecule type" value="Genomic_DNA"/>
</dbReference>
<evidence type="ECO:0000256" key="1">
    <source>
        <dbReference type="SAM" id="MobiDB-lite"/>
    </source>
</evidence>
<gene>
    <name evidence="2" type="ORF">JOM49_007970</name>
</gene>
<evidence type="ECO:0000313" key="2">
    <source>
        <dbReference type="EMBL" id="MBP2186444.1"/>
    </source>
</evidence>
<feature type="region of interest" description="Disordered" evidence="1">
    <location>
        <begin position="1"/>
        <end position="22"/>
    </location>
</feature>
<dbReference type="Proteomes" id="UP000741013">
    <property type="component" value="Unassembled WGS sequence"/>
</dbReference>
<feature type="compositionally biased region" description="Low complexity" evidence="1">
    <location>
        <begin position="122"/>
        <end position="137"/>
    </location>
</feature>
<organism evidence="2 3">
    <name type="scientific">Amycolatopsis magusensis</name>
    <dbReference type="NCBI Taxonomy" id="882444"/>
    <lineage>
        <taxon>Bacteria</taxon>
        <taxon>Bacillati</taxon>
        <taxon>Actinomycetota</taxon>
        <taxon>Actinomycetes</taxon>
        <taxon>Pseudonocardiales</taxon>
        <taxon>Pseudonocardiaceae</taxon>
        <taxon>Amycolatopsis</taxon>
    </lineage>
</organism>
<comment type="caution">
    <text evidence="2">The sequence shown here is derived from an EMBL/GenBank/DDBJ whole genome shotgun (WGS) entry which is preliminary data.</text>
</comment>
<accession>A0ABS4Q5S1</accession>
<sequence>MSVPETEPLWSAPGAGQAGCRRAEPNDVTAFSHIATSWHRHDALEPIMRTTTLLAAALALVAMTLGGCSDSGGTRAASPCANTSLEPPCMGPGNVWIGDGSARTTPPPTPNAQQRAAQGIATQPPATTTTPPVTKPSKPLTIALDGIHEAGVDIEAGKYKGQCLPGGYYARLKPEGGSDDIIDNNRLENGGPVTVIIKKGELFEVKRCVFSRA</sequence>
<evidence type="ECO:0000313" key="3">
    <source>
        <dbReference type="Proteomes" id="UP000741013"/>
    </source>
</evidence>
<keyword evidence="3" id="KW-1185">Reference proteome</keyword>
<proteinExistence type="predicted"/>
<evidence type="ECO:0008006" key="4">
    <source>
        <dbReference type="Google" id="ProtNLM"/>
    </source>
</evidence>
<reference evidence="2 3" key="1">
    <citation type="submission" date="2021-03" db="EMBL/GenBank/DDBJ databases">
        <title>Sequencing the genomes of 1000 actinobacteria strains.</title>
        <authorList>
            <person name="Klenk H.-P."/>
        </authorList>
    </citation>
    <scope>NUCLEOTIDE SEQUENCE [LARGE SCALE GENOMIC DNA]</scope>
    <source>
        <strain evidence="2 3">DSM 45510</strain>
    </source>
</reference>
<name>A0ABS4Q5S1_9PSEU</name>
<protein>
    <recommendedName>
        <fullName evidence="4">Lipoprotein</fullName>
    </recommendedName>
</protein>
<feature type="region of interest" description="Disordered" evidence="1">
    <location>
        <begin position="103"/>
        <end position="137"/>
    </location>
</feature>
<dbReference type="RefSeq" id="WP_209669518.1">
    <property type="nucleotide sequence ID" value="NZ_JAGGMS010000001.1"/>
</dbReference>